<comment type="caution">
    <text evidence="5">The sequence shown here is derived from an EMBL/GenBank/DDBJ whole genome shotgun (WGS) entry which is preliminary data.</text>
</comment>
<dbReference type="AlphaFoldDB" id="A0A3M8P543"/>
<gene>
    <name evidence="5" type="ORF">EEX84_13175</name>
</gene>
<dbReference type="PANTHER" id="PTHR42792:SF2">
    <property type="entry name" value="FLAGELLIN"/>
    <property type="match status" value="1"/>
</dbReference>
<evidence type="ECO:0000313" key="5">
    <source>
        <dbReference type="EMBL" id="RNF38808.1"/>
    </source>
</evidence>
<sequence>MPAGYTRGTSGAVAPGGFGNALALNVASNGELDLRTNEGYPATGNDDGKILIYGGGSTSTPSLLIGNAAHNLKENVSQNTVEENGVFRTVSTINDIHVTQTVKVVDDKYEFKYTIENNSAEDQEIGFYFHMDTMLGTDDYAPFVVNDHPVLNEEAFIGSNLPETFNVYNNNGNPDIKAGGVIKGAAIIEEPAELRIGQYGDVADAAGWIDDGSPVGDSGYALLWSNRTVAAGGSFKVNTFYGLDVPPTIANPSEGIIEEGPYDILLQVGANSGDQFKVRLSDVRTTKLEVDDIEIDPFARAMEALEKLDKAIQKVSSERSKYGAYHNALDHTYSNVESSAINLTSAESRIRDTDMAKEVMNHAKASLLSEASQAILAQANQVPQRVLELLK</sequence>
<dbReference type="Gene3D" id="1.20.1330.10">
    <property type="entry name" value="f41 fragment of flagellin, N-terminal domain"/>
    <property type="match status" value="1"/>
</dbReference>
<dbReference type="SUPFAM" id="SSF64518">
    <property type="entry name" value="Phase 1 flagellin"/>
    <property type="match status" value="1"/>
</dbReference>
<evidence type="ECO:0000256" key="3">
    <source>
        <dbReference type="ARBA" id="ARBA00023143"/>
    </source>
</evidence>
<dbReference type="GO" id="GO:0009288">
    <property type="term" value="C:bacterial-type flagellum"/>
    <property type="evidence" value="ECO:0007669"/>
    <property type="project" value="UniProtKB-SubCell"/>
</dbReference>
<dbReference type="Proteomes" id="UP000275473">
    <property type="component" value="Unassembled WGS sequence"/>
</dbReference>
<evidence type="ECO:0000256" key="1">
    <source>
        <dbReference type="ARBA" id="ARBA00004365"/>
    </source>
</evidence>
<evidence type="ECO:0000313" key="6">
    <source>
        <dbReference type="Proteomes" id="UP000275473"/>
    </source>
</evidence>
<dbReference type="Gene3D" id="6.10.10.10">
    <property type="entry name" value="Flagellar export chaperone, C-terminal domain"/>
    <property type="match status" value="1"/>
</dbReference>
<name>A0A3M8P543_9BACL</name>
<dbReference type="EMBL" id="RIAX01000010">
    <property type="protein sequence ID" value="RNF38808.1"/>
    <property type="molecule type" value="Genomic_DNA"/>
</dbReference>
<keyword evidence="3" id="KW-0975">Bacterial flagellum</keyword>
<comment type="similarity">
    <text evidence="2">Belongs to the bacterial flagellin family.</text>
</comment>
<protein>
    <recommendedName>
        <fullName evidence="4">Flagellin C-terminal domain-containing protein</fullName>
    </recommendedName>
</protein>
<evidence type="ECO:0000256" key="2">
    <source>
        <dbReference type="ARBA" id="ARBA00005709"/>
    </source>
</evidence>
<evidence type="ECO:0000259" key="4">
    <source>
        <dbReference type="Pfam" id="PF00700"/>
    </source>
</evidence>
<accession>A0A3M8P543</accession>
<dbReference type="InterPro" id="IPR001492">
    <property type="entry name" value="Flagellin"/>
</dbReference>
<dbReference type="Pfam" id="PF00700">
    <property type="entry name" value="Flagellin_C"/>
    <property type="match status" value="1"/>
</dbReference>
<feature type="domain" description="Flagellin C-terminal" evidence="4">
    <location>
        <begin position="305"/>
        <end position="390"/>
    </location>
</feature>
<dbReference type="GO" id="GO:0005198">
    <property type="term" value="F:structural molecule activity"/>
    <property type="evidence" value="ECO:0007669"/>
    <property type="project" value="InterPro"/>
</dbReference>
<comment type="subcellular location">
    <subcellularLocation>
        <location evidence="1">Bacterial flagellum</location>
    </subcellularLocation>
</comment>
<reference evidence="5 6" key="1">
    <citation type="journal article" date="2018" name="Int. J. Syst. Evol. Microbiol.">
        <title>Planococcus salinus sp. nov., a moderately halophilic bacterium isolated from a saline-alkali soil.</title>
        <authorList>
            <person name="Gan L."/>
        </authorList>
    </citation>
    <scope>NUCLEOTIDE SEQUENCE [LARGE SCALE GENOMIC DNA]</scope>
    <source>
        <strain evidence="5 6">LCB217</strain>
    </source>
</reference>
<dbReference type="InterPro" id="IPR046358">
    <property type="entry name" value="Flagellin_C"/>
</dbReference>
<dbReference type="PANTHER" id="PTHR42792">
    <property type="entry name" value="FLAGELLIN"/>
    <property type="match status" value="1"/>
</dbReference>
<dbReference type="InterPro" id="IPR042187">
    <property type="entry name" value="Flagellin_C_sub2"/>
</dbReference>
<keyword evidence="6" id="KW-1185">Reference proteome</keyword>
<dbReference type="OrthoDB" id="9796789at2"/>
<proteinExistence type="inferred from homology"/>
<organism evidence="5 6">
    <name type="scientific">Planococcus salinus</name>
    <dbReference type="NCBI Taxonomy" id="1848460"/>
    <lineage>
        <taxon>Bacteria</taxon>
        <taxon>Bacillati</taxon>
        <taxon>Bacillota</taxon>
        <taxon>Bacilli</taxon>
        <taxon>Bacillales</taxon>
        <taxon>Caryophanaceae</taxon>
        <taxon>Planococcus</taxon>
    </lineage>
</organism>